<evidence type="ECO:0000313" key="3">
    <source>
        <dbReference type="EMBL" id="KAJ3474280.1"/>
    </source>
</evidence>
<feature type="compositionally biased region" description="Polar residues" evidence="1">
    <location>
        <begin position="390"/>
        <end position="406"/>
    </location>
</feature>
<keyword evidence="4" id="KW-1185">Reference proteome</keyword>
<gene>
    <name evidence="3" type="ORF">NLI96_g12545</name>
</gene>
<organism evidence="3 4">
    <name type="scientific">Meripilus lineatus</name>
    <dbReference type="NCBI Taxonomy" id="2056292"/>
    <lineage>
        <taxon>Eukaryota</taxon>
        <taxon>Fungi</taxon>
        <taxon>Dikarya</taxon>
        <taxon>Basidiomycota</taxon>
        <taxon>Agaricomycotina</taxon>
        <taxon>Agaricomycetes</taxon>
        <taxon>Polyporales</taxon>
        <taxon>Meripilaceae</taxon>
        <taxon>Meripilus</taxon>
    </lineage>
</organism>
<dbReference type="AlphaFoldDB" id="A0AAD5Y9S9"/>
<feature type="region of interest" description="Disordered" evidence="1">
    <location>
        <begin position="382"/>
        <end position="467"/>
    </location>
</feature>
<dbReference type="Gene3D" id="1.20.58.2220">
    <property type="entry name" value="Formin, FH2 domain"/>
    <property type="match status" value="1"/>
</dbReference>
<feature type="domain" description="FH2" evidence="2">
    <location>
        <begin position="1"/>
        <end position="387"/>
    </location>
</feature>
<dbReference type="InterPro" id="IPR051425">
    <property type="entry name" value="Formin_Homology"/>
</dbReference>
<feature type="compositionally biased region" description="Basic and acidic residues" evidence="1">
    <location>
        <begin position="457"/>
        <end position="467"/>
    </location>
</feature>
<comment type="caution">
    <text evidence="3">The sequence shown here is derived from an EMBL/GenBank/DDBJ whole genome shotgun (WGS) entry which is preliminary data.</text>
</comment>
<dbReference type="PANTHER" id="PTHR45725:SF1">
    <property type="entry name" value="DISHEVELLED ASSOCIATED ACTIVATOR OF MORPHOGENESIS, ISOFORM D"/>
    <property type="match status" value="1"/>
</dbReference>
<protein>
    <recommendedName>
        <fullName evidence="2">FH2 domain-containing protein</fullName>
    </recommendedName>
</protein>
<dbReference type="SUPFAM" id="SSF101447">
    <property type="entry name" value="Formin homology 2 domain (FH2 domain)"/>
    <property type="match status" value="1"/>
</dbReference>
<evidence type="ECO:0000256" key="1">
    <source>
        <dbReference type="SAM" id="MobiDB-lite"/>
    </source>
</evidence>
<dbReference type="PROSITE" id="PS51444">
    <property type="entry name" value="FH2"/>
    <property type="match status" value="1"/>
</dbReference>
<evidence type="ECO:0000313" key="4">
    <source>
        <dbReference type="Proteomes" id="UP001212997"/>
    </source>
</evidence>
<feature type="compositionally biased region" description="Basic and acidic residues" evidence="1">
    <location>
        <begin position="429"/>
        <end position="439"/>
    </location>
</feature>
<dbReference type="EMBL" id="JANAWD010001102">
    <property type="protein sequence ID" value="KAJ3474280.1"/>
    <property type="molecule type" value="Genomic_DNA"/>
</dbReference>
<dbReference type="InterPro" id="IPR015425">
    <property type="entry name" value="FH2_Formin"/>
</dbReference>
<dbReference type="Pfam" id="PF02181">
    <property type="entry name" value="FH2"/>
    <property type="match status" value="1"/>
</dbReference>
<dbReference type="InterPro" id="IPR042201">
    <property type="entry name" value="FH2_Formin_sf"/>
</dbReference>
<reference evidence="3" key="1">
    <citation type="submission" date="2022-07" db="EMBL/GenBank/DDBJ databases">
        <title>Genome Sequence of Physisporinus lineatus.</title>
        <authorList>
            <person name="Buettner E."/>
        </authorList>
    </citation>
    <scope>NUCLEOTIDE SEQUENCE</scope>
    <source>
        <strain evidence="3">VT162</strain>
    </source>
</reference>
<evidence type="ECO:0000259" key="2">
    <source>
        <dbReference type="PROSITE" id="PS51444"/>
    </source>
</evidence>
<dbReference type="Proteomes" id="UP001212997">
    <property type="component" value="Unassembled WGS sequence"/>
</dbReference>
<name>A0AAD5Y9S9_9APHY</name>
<proteinExistence type="predicted"/>
<sequence length="467" mass="52019">MPKITRPKTRLKPFFWNKLTGPVTSSTIWNEISPDFSPDLSDLESTFSIDDATSKSSQLSVSSPKKQAVTTLLDITRANNVDIRRAILELDDNLLSVDDLKAIGKQLPTSEEITRIKDFEDIGKLAKADQYFSEIMVIPRLSHRLECMLFRRKLELEIEEIRPELDITRNASRELRSSTRFNRVLQTILAVGNALNGSSFRGNARGFQLDALAKLKETKTAKGGSTCPTLMHYIAKVLLKNNADLINFIEEMPHLEAAARVSVQTVTASIQSFVVGMDQVKEEIKQTQTSKSRWSNDRFVAVMQPFAIQMSTNVDAMKKMSTSLETELRSLFVYFGEPPDPPEAPKPEDFFGMVLLFSSSLQKAALEVHDAEAKLIPTTPKVVVEETPDAESSGSTLKATSDSLGQKHTLKPPPDSQGRAGGRTLGRGGFDEAIRSMRDGKRRARPGRPLSKIFVDGARDSRLYDRE</sequence>
<dbReference type="PANTHER" id="PTHR45725">
    <property type="entry name" value="FORMIN HOMOLOGY 2 FAMILY MEMBER"/>
    <property type="match status" value="1"/>
</dbReference>
<dbReference type="SMART" id="SM00498">
    <property type="entry name" value="FH2"/>
    <property type="match status" value="1"/>
</dbReference>
<feature type="compositionally biased region" description="Gly residues" evidence="1">
    <location>
        <begin position="419"/>
        <end position="428"/>
    </location>
</feature>
<accession>A0AAD5Y9S9</accession>